<keyword evidence="3" id="KW-0804">Transcription</keyword>
<evidence type="ECO:0000313" key="5">
    <source>
        <dbReference type="EMBL" id="MEA5257068.1"/>
    </source>
</evidence>
<dbReference type="SMART" id="SM00354">
    <property type="entry name" value="HTH_LACI"/>
    <property type="match status" value="1"/>
</dbReference>
<protein>
    <submittedName>
        <fullName evidence="5">Substrate-binding domain-containing protein</fullName>
    </submittedName>
</protein>
<proteinExistence type="predicted"/>
<keyword evidence="6" id="KW-1185">Reference proteome</keyword>
<accession>A0ABU5QJ39</accession>
<dbReference type="EMBL" id="JAYFUL010000005">
    <property type="protein sequence ID" value="MEA5257068.1"/>
    <property type="molecule type" value="Genomic_DNA"/>
</dbReference>
<dbReference type="Pfam" id="PF00532">
    <property type="entry name" value="Peripla_BP_1"/>
    <property type="match status" value="1"/>
</dbReference>
<dbReference type="Pfam" id="PF00356">
    <property type="entry name" value="LacI"/>
    <property type="match status" value="1"/>
</dbReference>
<dbReference type="PROSITE" id="PS50932">
    <property type="entry name" value="HTH_LACI_2"/>
    <property type="match status" value="1"/>
</dbReference>
<evidence type="ECO:0000256" key="3">
    <source>
        <dbReference type="ARBA" id="ARBA00023163"/>
    </source>
</evidence>
<dbReference type="SUPFAM" id="SSF47413">
    <property type="entry name" value="lambda repressor-like DNA-binding domains"/>
    <property type="match status" value="1"/>
</dbReference>
<gene>
    <name evidence="5" type="ORF">VB264_04670</name>
</gene>
<dbReference type="InterPro" id="IPR010982">
    <property type="entry name" value="Lambda_DNA-bd_dom_sf"/>
</dbReference>
<dbReference type="InterPro" id="IPR001761">
    <property type="entry name" value="Peripla_BP/Lac1_sug-bd_dom"/>
</dbReference>
<organism evidence="5 6">
    <name type="scientific">Arcicella aquatica</name>
    <dbReference type="NCBI Taxonomy" id="217141"/>
    <lineage>
        <taxon>Bacteria</taxon>
        <taxon>Pseudomonadati</taxon>
        <taxon>Bacteroidota</taxon>
        <taxon>Cytophagia</taxon>
        <taxon>Cytophagales</taxon>
        <taxon>Flectobacillaceae</taxon>
        <taxon>Arcicella</taxon>
    </lineage>
</organism>
<keyword evidence="2" id="KW-0238">DNA-binding</keyword>
<feature type="domain" description="HTH lacI-type" evidence="4">
    <location>
        <begin position="4"/>
        <end position="61"/>
    </location>
</feature>
<comment type="caution">
    <text evidence="5">The sequence shown here is derived from an EMBL/GenBank/DDBJ whole genome shotgun (WGS) entry which is preliminary data.</text>
</comment>
<dbReference type="RefSeq" id="WP_323247188.1">
    <property type="nucleotide sequence ID" value="NZ_JAYFUL010000005.1"/>
</dbReference>
<name>A0ABU5QJ39_9BACT</name>
<dbReference type="PANTHER" id="PTHR30146">
    <property type="entry name" value="LACI-RELATED TRANSCRIPTIONAL REPRESSOR"/>
    <property type="match status" value="1"/>
</dbReference>
<dbReference type="Gene3D" id="1.10.260.40">
    <property type="entry name" value="lambda repressor-like DNA-binding domains"/>
    <property type="match status" value="1"/>
</dbReference>
<evidence type="ECO:0000256" key="2">
    <source>
        <dbReference type="ARBA" id="ARBA00023125"/>
    </source>
</evidence>
<reference evidence="5 6" key="1">
    <citation type="submission" date="2023-12" db="EMBL/GenBank/DDBJ databases">
        <title>Novel species of the genus Arcicella isolated from rivers.</title>
        <authorList>
            <person name="Lu H."/>
        </authorList>
    </citation>
    <scope>NUCLEOTIDE SEQUENCE [LARGE SCALE GENOMIC DNA]</scope>
    <source>
        <strain evidence="5 6">LMG 21963</strain>
    </source>
</reference>
<sequence>MKKMSIKAVAETLKISTATVSYILNGKAKEKRISEELTKRVLAYVEENNFKPNHLAKSLRTGKTNVIGLIVEDIADPFFASVAGNIENIAYENGYKIIYSSTKNNPTKAKELINTFRERNVDGYIITPTEGIENDITQLINSGLPVVLFDRNCTDIDVSYVGMDNFDSAYKAVKHLIAQNYKNIALITLDSSQAQMIDRLLGYEKAIFEKRIPSIIKKFDYSSAKIENITDEIGQFLIDNPSVDAIFFATNYLAISGIELLNRKRIKIGKDIGIMVFDDNDLFRIHRPSISAIAQPIQEMSKQLINTLLVHMENSDKYLSKEYILPASIILRDSSSKHEIA</sequence>
<dbReference type="PANTHER" id="PTHR30146:SF109">
    <property type="entry name" value="HTH-TYPE TRANSCRIPTIONAL REGULATOR GALS"/>
    <property type="match status" value="1"/>
</dbReference>
<dbReference type="SUPFAM" id="SSF53822">
    <property type="entry name" value="Periplasmic binding protein-like I"/>
    <property type="match status" value="1"/>
</dbReference>
<evidence type="ECO:0000313" key="6">
    <source>
        <dbReference type="Proteomes" id="UP001304671"/>
    </source>
</evidence>
<keyword evidence="1" id="KW-0805">Transcription regulation</keyword>
<dbReference type="InterPro" id="IPR028082">
    <property type="entry name" value="Peripla_BP_I"/>
</dbReference>
<evidence type="ECO:0000259" key="4">
    <source>
        <dbReference type="PROSITE" id="PS50932"/>
    </source>
</evidence>
<dbReference type="InterPro" id="IPR000843">
    <property type="entry name" value="HTH_LacI"/>
</dbReference>
<evidence type="ECO:0000256" key="1">
    <source>
        <dbReference type="ARBA" id="ARBA00023015"/>
    </source>
</evidence>
<dbReference type="Proteomes" id="UP001304671">
    <property type="component" value="Unassembled WGS sequence"/>
</dbReference>
<dbReference type="CDD" id="cd01392">
    <property type="entry name" value="HTH_LacI"/>
    <property type="match status" value="1"/>
</dbReference>
<dbReference type="Gene3D" id="3.40.50.2300">
    <property type="match status" value="2"/>
</dbReference>